<proteinExistence type="predicted"/>
<name>A0A4U1JCQ6_9BACT</name>
<dbReference type="CDD" id="cd00882">
    <property type="entry name" value="Ras_like_GTPase"/>
    <property type="match status" value="1"/>
</dbReference>
<accession>A0A4U1JCQ6</accession>
<dbReference type="SUPFAM" id="SSF52540">
    <property type="entry name" value="P-loop containing nucleoside triphosphate hydrolases"/>
    <property type="match status" value="1"/>
</dbReference>
<dbReference type="GO" id="GO:0003924">
    <property type="term" value="F:GTPase activity"/>
    <property type="evidence" value="ECO:0007669"/>
    <property type="project" value="InterPro"/>
</dbReference>
<dbReference type="PANTHER" id="PTHR42708:SF1">
    <property type="entry name" value="GLIDING MOTILITY PROTEIN MGLA"/>
    <property type="match status" value="1"/>
</dbReference>
<dbReference type="Gene3D" id="3.40.50.300">
    <property type="entry name" value="P-loop containing nucleotide triphosphate hydrolases"/>
    <property type="match status" value="1"/>
</dbReference>
<organism evidence="2 3">
    <name type="scientific">Polyangium fumosum</name>
    <dbReference type="NCBI Taxonomy" id="889272"/>
    <lineage>
        <taxon>Bacteria</taxon>
        <taxon>Pseudomonadati</taxon>
        <taxon>Myxococcota</taxon>
        <taxon>Polyangia</taxon>
        <taxon>Polyangiales</taxon>
        <taxon>Polyangiaceae</taxon>
        <taxon>Polyangium</taxon>
    </lineage>
</organism>
<dbReference type="InterPro" id="IPR001806">
    <property type="entry name" value="Small_GTPase"/>
</dbReference>
<dbReference type="InterPro" id="IPR052705">
    <property type="entry name" value="Gliding_Motility_GTPase"/>
</dbReference>
<dbReference type="RefSeq" id="WP_136930741.1">
    <property type="nucleotide sequence ID" value="NZ_SSMQ01000020.1"/>
</dbReference>
<dbReference type="AlphaFoldDB" id="A0A4U1JCQ6"/>
<feature type="region of interest" description="Disordered" evidence="1">
    <location>
        <begin position="241"/>
        <end position="285"/>
    </location>
</feature>
<gene>
    <name evidence="2" type="ORF">E8A74_20560</name>
</gene>
<keyword evidence="3" id="KW-1185">Reference proteome</keyword>
<dbReference type="Proteomes" id="UP000309215">
    <property type="component" value="Unassembled WGS sequence"/>
</dbReference>
<feature type="compositionally biased region" description="Pro residues" evidence="1">
    <location>
        <begin position="336"/>
        <end position="356"/>
    </location>
</feature>
<dbReference type="GO" id="GO:0005525">
    <property type="term" value="F:GTP binding"/>
    <property type="evidence" value="ECO:0007669"/>
    <property type="project" value="InterPro"/>
</dbReference>
<comment type="caution">
    <text evidence="2">The sequence shown here is derived from an EMBL/GenBank/DDBJ whole genome shotgun (WGS) entry which is preliminary data.</text>
</comment>
<dbReference type="EMBL" id="SSMQ01000020">
    <property type="protein sequence ID" value="TKD06313.1"/>
    <property type="molecule type" value="Genomic_DNA"/>
</dbReference>
<dbReference type="OrthoDB" id="5494968at2"/>
<evidence type="ECO:0000256" key="1">
    <source>
        <dbReference type="SAM" id="MobiDB-lite"/>
    </source>
</evidence>
<protein>
    <submittedName>
        <fullName evidence="2">Gliding motility protein</fullName>
    </submittedName>
</protein>
<reference evidence="2 3" key="1">
    <citation type="submission" date="2019-04" db="EMBL/GenBank/DDBJ databases">
        <authorList>
            <person name="Li Y."/>
            <person name="Wang J."/>
        </authorList>
    </citation>
    <scope>NUCLEOTIDE SEQUENCE [LARGE SCALE GENOMIC DNA]</scope>
    <source>
        <strain evidence="2 3">DSM 14668</strain>
    </source>
</reference>
<evidence type="ECO:0000313" key="2">
    <source>
        <dbReference type="EMBL" id="TKD06313.1"/>
    </source>
</evidence>
<feature type="region of interest" description="Disordered" evidence="1">
    <location>
        <begin position="299"/>
        <end position="360"/>
    </location>
</feature>
<dbReference type="InterPro" id="IPR027417">
    <property type="entry name" value="P-loop_NTPase"/>
</dbReference>
<dbReference type="Pfam" id="PF00071">
    <property type="entry name" value="Ras"/>
    <property type="match status" value="1"/>
</dbReference>
<dbReference type="PANTHER" id="PTHR42708">
    <property type="entry name" value="ATP/GTP-BINDING PROTEIN-RELATED"/>
    <property type="match status" value="1"/>
</dbReference>
<evidence type="ECO:0000313" key="3">
    <source>
        <dbReference type="Proteomes" id="UP000309215"/>
    </source>
</evidence>
<sequence length="494" mass="52690">MASVNPLSRELVFKIVYYGPGLGGKTTTLEYIHATAKPEHRGKLVSLATPVDRTLYFDFLPMRLPPIRGMNVRLQLFTVPGQVYFNATRKLVLTGADGIVFVSDSQIARADANLESFDNLRDNLADQGRNVADMPIVFQHNKRDLPDVLPMEELDRMLNRFRAPSQPASAKTGMGVYETLERITQVVLAAFESQIPESVRAAAAEAYDPAEEGLAAALRDASRSDRPPVSAAMVNRVAPSRAWGSVPPDTGIEEPDELKSPAMRPPPLPVTSFPEAQEESTPSSAQLAIAPPAEAPILPKTESVRPAPPASVQAPPTAGRPRAPESVRSRTRSSVFPPPKPFAPLVPQAPPPPPSAPATNQASVNIAAKADAAVHVEASRGAGLSFAELWPDGDHALVHNVEAAITNGRYAEAIEQCDGLVARQLASAASLFGASDAPRDPGAVPLLLGLDGRRYLSFRATVRAARGGGKMTARDALAAYAFAVDVRLARSSIR</sequence>